<dbReference type="Gramene" id="TKW28330">
    <property type="protein sequence ID" value="TKW28330"/>
    <property type="gene ID" value="SEVIR_3G311200v2"/>
</dbReference>
<sequence>MGWRRQSTTTTEVTTAGSCSPRRRQVIAVRWRFVHRRHVSNGLCGRATPRRRCSRSAAPRLLRPSYSMGAFVAASPTSLAIATLASRGLHQGRAPWGAVTVADGHCCRGAGQPAWCSPMGSPLRAAWPPWWAPQRAALLAGAAAGSSEGSALPFPCSPLVPNLRQFGRCCQGLRALGVVRISLSPTATPPSRPPLPSHPSTLPSPPKVVLLPIPSP</sequence>
<proteinExistence type="predicted"/>
<name>A0A4U6VFM2_SETVI</name>
<accession>A0A4U6VFM2</accession>
<feature type="region of interest" description="Disordered" evidence="1">
    <location>
        <begin position="186"/>
        <end position="216"/>
    </location>
</feature>
<gene>
    <name evidence="2" type="ORF">SEVIR_3G311200v2</name>
</gene>
<feature type="compositionally biased region" description="Pro residues" evidence="1">
    <location>
        <begin position="187"/>
        <end position="206"/>
    </location>
</feature>
<evidence type="ECO:0000256" key="1">
    <source>
        <dbReference type="SAM" id="MobiDB-lite"/>
    </source>
</evidence>
<evidence type="ECO:0000313" key="3">
    <source>
        <dbReference type="Proteomes" id="UP000298652"/>
    </source>
</evidence>
<dbReference type="AlphaFoldDB" id="A0A4U6VFM2"/>
<organism evidence="2 3">
    <name type="scientific">Setaria viridis</name>
    <name type="common">Green bristlegrass</name>
    <name type="synonym">Setaria italica subsp. viridis</name>
    <dbReference type="NCBI Taxonomy" id="4556"/>
    <lineage>
        <taxon>Eukaryota</taxon>
        <taxon>Viridiplantae</taxon>
        <taxon>Streptophyta</taxon>
        <taxon>Embryophyta</taxon>
        <taxon>Tracheophyta</taxon>
        <taxon>Spermatophyta</taxon>
        <taxon>Magnoliopsida</taxon>
        <taxon>Liliopsida</taxon>
        <taxon>Poales</taxon>
        <taxon>Poaceae</taxon>
        <taxon>PACMAD clade</taxon>
        <taxon>Panicoideae</taxon>
        <taxon>Panicodae</taxon>
        <taxon>Paniceae</taxon>
        <taxon>Cenchrinae</taxon>
        <taxon>Setaria</taxon>
    </lineage>
</organism>
<reference evidence="2" key="1">
    <citation type="submission" date="2019-03" db="EMBL/GenBank/DDBJ databases">
        <title>WGS assembly of Setaria viridis.</title>
        <authorList>
            <person name="Huang P."/>
            <person name="Jenkins J."/>
            <person name="Grimwood J."/>
            <person name="Barry K."/>
            <person name="Healey A."/>
            <person name="Mamidi S."/>
            <person name="Sreedasyam A."/>
            <person name="Shu S."/>
            <person name="Feldman M."/>
            <person name="Wu J."/>
            <person name="Yu Y."/>
            <person name="Chen C."/>
            <person name="Johnson J."/>
            <person name="Rokhsar D."/>
            <person name="Baxter I."/>
            <person name="Schmutz J."/>
            <person name="Brutnell T."/>
            <person name="Kellogg E."/>
        </authorList>
    </citation>
    <scope>NUCLEOTIDE SEQUENCE [LARGE SCALE GENOMIC DNA]</scope>
</reference>
<protein>
    <submittedName>
        <fullName evidence="2">Uncharacterized protein</fullName>
    </submittedName>
</protein>
<dbReference type="EMBL" id="CM016554">
    <property type="protein sequence ID" value="TKW28330.1"/>
    <property type="molecule type" value="Genomic_DNA"/>
</dbReference>
<keyword evidence="3" id="KW-1185">Reference proteome</keyword>
<evidence type="ECO:0000313" key="2">
    <source>
        <dbReference type="EMBL" id="TKW28330.1"/>
    </source>
</evidence>
<dbReference type="Proteomes" id="UP000298652">
    <property type="component" value="Chromosome 3"/>
</dbReference>